<accession>A0ABN9Q0R2</accession>
<comment type="caution">
    <text evidence="1">The sequence shown here is derived from an EMBL/GenBank/DDBJ whole genome shotgun (WGS) entry which is preliminary data.</text>
</comment>
<keyword evidence="2" id="KW-1185">Reference proteome</keyword>
<dbReference type="Proteomes" id="UP001189429">
    <property type="component" value="Unassembled WGS sequence"/>
</dbReference>
<dbReference type="EMBL" id="CAUYUJ010002058">
    <property type="protein sequence ID" value="CAK0798968.1"/>
    <property type="molecule type" value="Genomic_DNA"/>
</dbReference>
<protein>
    <submittedName>
        <fullName evidence="1">Uncharacterized protein</fullName>
    </submittedName>
</protein>
<reference evidence="1" key="1">
    <citation type="submission" date="2023-10" db="EMBL/GenBank/DDBJ databases">
        <authorList>
            <person name="Chen Y."/>
            <person name="Shah S."/>
            <person name="Dougan E. K."/>
            <person name="Thang M."/>
            <person name="Chan C."/>
        </authorList>
    </citation>
    <scope>NUCLEOTIDE SEQUENCE [LARGE SCALE GENOMIC DNA]</scope>
</reference>
<organism evidence="1 2">
    <name type="scientific">Prorocentrum cordatum</name>
    <dbReference type="NCBI Taxonomy" id="2364126"/>
    <lineage>
        <taxon>Eukaryota</taxon>
        <taxon>Sar</taxon>
        <taxon>Alveolata</taxon>
        <taxon>Dinophyceae</taxon>
        <taxon>Prorocentrales</taxon>
        <taxon>Prorocentraceae</taxon>
        <taxon>Prorocentrum</taxon>
    </lineage>
</organism>
<name>A0ABN9Q0R2_9DINO</name>
<evidence type="ECO:0000313" key="1">
    <source>
        <dbReference type="EMBL" id="CAK0798968.1"/>
    </source>
</evidence>
<evidence type="ECO:0000313" key="2">
    <source>
        <dbReference type="Proteomes" id="UP001189429"/>
    </source>
</evidence>
<sequence length="86" mass="8609">MYQLQLARVHIPVHRAVVGHGAAALRRGGLARPTALEHSGAGSVAHCLAGGCTRAQVGSLHHGGQCKGVSARAPGLAGSCRARGNA</sequence>
<proteinExistence type="predicted"/>
<gene>
    <name evidence="1" type="ORF">PCOR1329_LOCUS7585</name>
</gene>